<feature type="transmembrane region" description="Helical" evidence="1">
    <location>
        <begin position="62"/>
        <end position="80"/>
    </location>
</feature>
<keyword evidence="4" id="KW-1185">Reference proteome</keyword>
<dbReference type="SUPFAM" id="SSF46894">
    <property type="entry name" value="C-terminal effector domain of the bipartite response regulators"/>
    <property type="match status" value="1"/>
</dbReference>
<proteinExistence type="predicted"/>
<accession>A0ABU7R2E3</accession>
<dbReference type="InterPro" id="IPR000792">
    <property type="entry name" value="Tscrpt_reg_LuxR_C"/>
</dbReference>
<dbReference type="EMBL" id="JAZGJU010000037">
    <property type="protein sequence ID" value="MEE6128976.1"/>
    <property type="molecule type" value="Genomic_DNA"/>
</dbReference>
<evidence type="ECO:0000313" key="4">
    <source>
        <dbReference type="Proteomes" id="UP001350005"/>
    </source>
</evidence>
<feature type="transmembrane region" description="Helical" evidence="1">
    <location>
        <begin position="109"/>
        <end position="128"/>
    </location>
</feature>
<sequence length="303" mass="35708">MKKIKFNGKPYIMKLYKLFHQSIKETDTHLIKNKIIVLNTYLLCYSMLLLGLAISNLNGSKMFFFTHLSMFIFVLTNIFFRLKLNPFVYSVFVFIALMSNFMYMLEFGALSGAEIYFVTILTSLPIFLNWKTQKSYYYGLFFLVGIIFIGSYFLKEPFLLKGDTAEVFRNKRISTIYNTIFGSIGIMLNFYFIKRIDRVNHMPENNDTLQNLLKANDPLYIAEFKKNNPAFVKKLYAAHPNLSPNEFKFCSLLFLDFSSKEIASHLNLEYRTIQTKKNKLRRKLELETYTDLYAYMKSLDKKI</sequence>
<feature type="transmembrane region" description="Helical" evidence="1">
    <location>
        <begin position="35"/>
        <end position="56"/>
    </location>
</feature>
<dbReference type="RefSeq" id="WP_241309697.1">
    <property type="nucleotide sequence ID" value="NZ_JAKYXJ010000003.1"/>
</dbReference>
<feature type="transmembrane region" description="Helical" evidence="1">
    <location>
        <begin position="174"/>
        <end position="193"/>
    </location>
</feature>
<dbReference type="Proteomes" id="UP001350005">
    <property type="component" value="Unassembled WGS sequence"/>
</dbReference>
<evidence type="ECO:0000313" key="3">
    <source>
        <dbReference type="EMBL" id="MEE6128976.1"/>
    </source>
</evidence>
<feature type="transmembrane region" description="Helical" evidence="1">
    <location>
        <begin position="135"/>
        <end position="154"/>
    </location>
</feature>
<keyword evidence="1" id="KW-0472">Membrane</keyword>
<evidence type="ECO:0000259" key="2">
    <source>
        <dbReference type="SMART" id="SM00421"/>
    </source>
</evidence>
<dbReference type="InterPro" id="IPR036388">
    <property type="entry name" value="WH-like_DNA-bd_sf"/>
</dbReference>
<comment type="caution">
    <text evidence="3">The sequence shown here is derived from an EMBL/GenBank/DDBJ whole genome shotgun (WGS) entry which is preliminary data.</text>
</comment>
<organism evidence="3 4">
    <name type="scientific">Chryseobacterium arthrosphaerae</name>
    <dbReference type="NCBI Taxonomy" id="651561"/>
    <lineage>
        <taxon>Bacteria</taxon>
        <taxon>Pseudomonadati</taxon>
        <taxon>Bacteroidota</taxon>
        <taxon>Flavobacteriia</taxon>
        <taxon>Flavobacteriales</taxon>
        <taxon>Weeksellaceae</taxon>
        <taxon>Chryseobacterium group</taxon>
        <taxon>Chryseobacterium</taxon>
    </lineage>
</organism>
<name>A0ABU7R2E3_9FLAO</name>
<reference evidence="3 4" key="1">
    <citation type="submission" date="2024-01" db="EMBL/GenBank/DDBJ databases">
        <title>Whole genome of Chryseobacterium arthrosphaerae NNCa 2741.</title>
        <authorList>
            <person name="Boriskina E.V."/>
            <person name="Gordinskaya N.A."/>
            <person name="Kropotov V.S."/>
            <person name="Alekseeva A.E."/>
            <person name="Makhova M.A."/>
            <person name="Kryazhev D.V."/>
            <person name="Shkurkina I.S."/>
        </authorList>
    </citation>
    <scope>NUCLEOTIDE SEQUENCE [LARGE SCALE GENOMIC DNA]</scope>
    <source>
        <strain evidence="3 4">NNCa 2741</strain>
    </source>
</reference>
<evidence type="ECO:0000256" key="1">
    <source>
        <dbReference type="SAM" id="Phobius"/>
    </source>
</evidence>
<keyword evidence="1" id="KW-1133">Transmembrane helix</keyword>
<dbReference type="SMART" id="SM00421">
    <property type="entry name" value="HTH_LUXR"/>
    <property type="match status" value="1"/>
</dbReference>
<protein>
    <submittedName>
        <fullName evidence="3">LuxR C-terminal-related transcriptional regulator</fullName>
    </submittedName>
</protein>
<feature type="transmembrane region" description="Helical" evidence="1">
    <location>
        <begin position="87"/>
        <end position="103"/>
    </location>
</feature>
<gene>
    <name evidence="3" type="ORF">V2E39_16375</name>
</gene>
<feature type="domain" description="HTH luxR-type" evidence="2">
    <location>
        <begin position="239"/>
        <end position="296"/>
    </location>
</feature>
<dbReference type="Gene3D" id="1.10.10.10">
    <property type="entry name" value="Winged helix-like DNA-binding domain superfamily/Winged helix DNA-binding domain"/>
    <property type="match status" value="1"/>
</dbReference>
<dbReference type="InterPro" id="IPR016032">
    <property type="entry name" value="Sig_transdc_resp-reg_C-effctor"/>
</dbReference>
<keyword evidence="1" id="KW-0812">Transmembrane</keyword>